<dbReference type="NCBIfam" id="NF005255">
    <property type="entry name" value="PRK06762.2-2"/>
    <property type="match status" value="1"/>
</dbReference>
<dbReference type="EMBL" id="JACBXQ010000005">
    <property type="protein sequence ID" value="MBG9986933.1"/>
    <property type="molecule type" value="Genomic_DNA"/>
</dbReference>
<sequence>MKQLLIIRGNSGSGKTSLAKEIQKEFGRNTLLISQDMVRREMLRVKDGKGNLSENLLIDLLEYGHQHCELTILEGILNANWYQSLFERACELYGDSIHAYYYDLTFEETLRRHAGRAQRYEFGEEAMRRWWKEKDYLEIIQERVIQEDQSLVKTKERIIKELQG</sequence>
<dbReference type="Pfam" id="PF13671">
    <property type="entry name" value="AAA_33"/>
    <property type="match status" value="1"/>
</dbReference>
<organism evidence="1 2">
    <name type="scientific">Facklamia lactis</name>
    <dbReference type="NCBI Taxonomy" id="2749967"/>
    <lineage>
        <taxon>Bacteria</taxon>
        <taxon>Bacillati</taxon>
        <taxon>Bacillota</taxon>
        <taxon>Bacilli</taxon>
        <taxon>Lactobacillales</taxon>
        <taxon>Aerococcaceae</taxon>
        <taxon>Facklamia</taxon>
    </lineage>
</organism>
<evidence type="ECO:0000313" key="2">
    <source>
        <dbReference type="Proteomes" id="UP000721415"/>
    </source>
</evidence>
<protein>
    <submittedName>
        <fullName evidence="1">Kinase</fullName>
    </submittedName>
</protein>
<keyword evidence="1" id="KW-0808">Transferase</keyword>
<name>A0ABS0LS74_9LACT</name>
<proteinExistence type="predicted"/>
<dbReference type="NCBIfam" id="NF005253">
    <property type="entry name" value="PRK06762.1-4"/>
    <property type="match status" value="1"/>
</dbReference>
<dbReference type="Proteomes" id="UP000721415">
    <property type="component" value="Unassembled WGS sequence"/>
</dbReference>
<dbReference type="Gene3D" id="3.40.50.300">
    <property type="entry name" value="P-loop containing nucleotide triphosphate hydrolases"/>
    <property type="match status" value="1"/>
</dbReference>
<accession>A0ABS0LS74</accession>
<keyword evidence="2" id="KW-1185">Reference proteome</keyword>
<dbReference type="SUPFAM" id="SSF52540">
    <property type="entry name" value="P-loop containing nucleoside triphosphate hydrolases"/>
    <property type="match status" value="1"/>
</dbReference>
<keyword evidence="1" id="KW-0418">Kinase</keyword>
<gene>
    <name evidence="1" type="ORF">HZY91_08535</name>
</gene>
<comment type="caution">
    <text evidence="1">The sequence shown here is derived from an EMBL/GenBank/DDBJ whole genome shotgun (WGS) entry which is preliminary data.</text>
</comment>
<dbReference type="RefSeq" id="WP_197115851.1">
    <property type="nucleotide sequence ID" value="NZ_JACBXQ010000005.1"/>
</dbReference>
<evidence type="ECO:0000313" key="1">
    <source>
        <dbReference type="EMBL" id="MBG9986933.1"/>
    </source>
</evidence>
<reference evidence="1 2" key="1">
    <citation type="submission" date="2020-07" db="EMBL/GenBank/DDBJ databases">
        <title>Facklamia lactis sp. nov., isolated from raw milk.</title>
        <authorList>
            <person name="Doll E.V."/>
            <person name="Huptas C."/>
            <person name="Staib L."/>
            <person name="Wenning M."/>
            <person name="Scherer S."/>
        </authorList>
    </citation>
    <scope>NUCLEOTIDE SEQUENCE [LARGE SCALE GENOMIC DNA]</scope>
    <source>
        <strain evidence="1 2">DSM 111018</strain>
    </source>
</reference>
<dbReference type="GO" id="GO:0016301">
    <property type="term" value="F:kinase activity"/>
    <property type="evidence" value="ECO:0007669"/>
    <property type="project" value="UniProtKB-KW"/>
</dbReference>
<dbReference type="InterPro" id="IPR027417">
    <property type="entry name" value="P-loop_NTPase"/>
</dbReference>